<evidence type="ECO:0000313" key="1">
    <source>
        <dbReference type="EMBL" id="KAI6086405.1"/>
    </source>
</evidence>
<sequence length="288" mass="31981">MSRSRFALVTGCGQGGIGEALVTEYTRRGIHAIATVLPQEASDHLSEAGITFFPLDVTIEKSVTDLKASVQKLTGGHLDILINCAGIAYTMTAIDTDVVAAQRMFDVNVFGPMRMVYHFHDMIIRSTGTIVNIGSIGGIIPYLYGSSYNATKAALQHWSNTLRVEMAPFDVKVITVISGEVSTNILKNDAHRQIPEGSYYSPLAENFKQHVTRTPQGATDRFQYAANVVAQSLKPRPPAWFWYGSFTGMIRFLDTFGWRTVWDSMLWRMFDLGKLKQEHCTRITDSGS</sequence>
<proteinExistence type="predicted"/>
<dbReference type="Proteomes" id="UP001497680">
    <property type="component" value="Unassembled WGS sequence"/>
</dbReference>
<reference evidence="1 2" key="1">
    <citation type="journal article" date="2022" name="New Phytol.">
        <title>Ecological generalism drives hyperdiversity of secondary metabolite gene clusters in xylarialean endophytes.</title>
        <authorList>
            <person name="Franco M.E.E."/>
            <person name="Wisecaver J.H."/>
            <person name="Arnold A.E."/>
            <person name="Ju Y.M."/>
            <person name="Slot J.C."/>
            <person name="Ahrendt S."/>
            <person name="Moore L.P."/>
            <person name="Eastman K.E."/>
            <person name="Scott K."/>
            <person name="Konkel Z."/>
            <person name="Mondo S.J."/>
            <person name="Kuo A."/>
            <person name="Hayes R.D."/>
            <person name="Haridas S."/>
            <person name="Andreopoulos B."/>
            <person name="Riley R."/>
            <person name="LaButti K."/>
            <person name="Pangilinan J."/>
            <person name="Lipzen A."/>
            <person name="Amirebrahimi M."/>
            <person name="Yan J."/>
            <person name="Adam C."/>
            <person name="Keymanesh K."/>
            <person name="Ng V."/>
            <person name="Louie K."/>
            <person name="Northen T."/>
            <person name="Drula E."/>
            <person name="Henrissat B."/>
            <person name="Hsieh H.M."/>
            <person name="Youens-Clark K."/>
            <person name="Lutzoni F."/>
            <person name="Miadlikowska J."/>
            <person name="Eastwood D.C."/>
            <person name="Hamelin R.C."/>
            <person name="Grigoriev I.V."/>
            <person name="U'Ren J.M."/>
        </authorList>
    </citation>
    <scope>NUCLEOTIDE SEQUENCE [LARGE SCALE GENOMIC DNA]</scope>
    <source>
        <strain evidence="1 2">ER1909</strain>
    </source>
</reference>
<organism evidence="1 2">
    <name type="scientific">Hypoxylon rubiginosum</name>
    <dbReference type="NCBI Taxonomy" id="110542"/>
    <lineage>
        <taxon>Eukaryota</taxon>
        <taxon>Fungi</taxon>
        <taxon>Dikarya</taxon>
        <taxon>Ascomycota</taxon>
        <taxon>Pezizomycotina</taxon>
        <taxon>Sordariomycetes</taxon>
        <taxon>Xylariomycetidae</taxon>
        <taxon>Xylariales</taxon>
        <taxon>Hypoxylaceae</taxon>
        <taxon>Hypoxylon</taxon>
    </lineage>
</organism>
<keyword evidence="2" id="KW-1185">Reference proteome</keyword>
<gene>
    <name evidence="1" type="ORF">F4821DRAFT_238659</name>
</gene>
<accession>A0ACC0D1I7</accession>
<dbReference type="EMBL" id="MU394316">
    <property type="protein sequence ID" value="KAI6086405.1"/>
    <property type="molecule type" value="Genomic_DNA"/>
</dbReference>
<comment type="caution">
    <text evidence="1">The sequence shown here is derived from an EMBL/GenBank/DDBJ whole genome shotgun (WGS) entry which is preliminary data.</text>
</comment>
<evidence type="ECO:0000313" key="2">
    <source>
        <dbReference type="Proteomes" id="UP001497680"/>
    </source>
</evidence>
<protein>
    <submittedName>
        <fullName evidence="1">Uncharacterized protein</fullName>
    </submittedName>
</protein>
<name>A0ACC0D1I7_9PEZI</name>